<evidence type="ECO:0000313" key="2">
    <source>
        <dbReference type="Proteomes" id="UP000596742"/>
    </source>
</evidence>
<accession>A0A8B6CQ63</accession>
<dbReference type="AlphaFoldDB" id="A0A8B6CQ63"/>
<sequence length="153" mass="17754">MIQQGAPFFYVRYSSRHEDARFSLYILRNNSVYNLIVGLCSAFQRYWWSIVESSYMLDLDRKLKVLCLENNITFPMFLRVYAVCQSTNPGSIGIIGVIEKQRTSPTDCISLWYELQRSGLLRMELFSDICFLLSAHYDELPLIRSVIAGIDSK</sequence>
<dbReference type="Proteomes" id="UP000596742">
    <property type="component" value="Unassembled WGS sequence"/>
</dbReference>
<keyword evidence="2" id="KW-1185">Reference proteome</keyword>
<proteinExistence type="predicted"/>
<evidence type="ECO:0000313" key="1">
    <source>
        <dbReference type="EMBL" id="VDI08102.1"/>
    </source>
</evidence>
<dbReference type="EMBL" id="UYJE01002135">
    <property type="protein sequence ID" value="VDI08102.1"/>
    <property type="molecule type" value="Genomic_DNA"/>
</dbReference>
<gene>
    <name evidence="1" type="ORF">MGAL_10B022746</name>
</gene>
<comment type="caution">
    <text evidence="1">The sequence shown here is derived from an EMBL/GenBank/DDBJ whole genome shotgun (WGS) entry which is preliminary data.</text>
</comment>
<protein>
    <submittedName>
        <fullName evidence="1">Uncharacterized protein</fullName>
    </submittedName>
</protein>
<reference evidence="1" key="1">
    <citation type="submission" date="2018-11" db="EMBL/GenBank/DDBJ databases">
        <authorList>
            <person name="Alioto T."/>
            <person name="Alioto T."/>
        </authorList>
    </citation>
    <scope>NUCLEOTIDE SEQUENCE</scope>
</reference>
<name>A0A8B6CQ63_MYTGA</name>
<organism evidence="1 2">
    <name type="scientific">Mytilus galloprovincialis</name>
    <name type="common">Mediterranean mussel</name>
    <dbReference type="NCBI Taxonomy" id="29158"/>
    <lineage>
        <taxon>Eukaryota</taxon>
        <taxon>Metazoa</taxon>
        <taxon>Spiralia</taxon>
        <taxon>Lophotrochozoa</taxon>
        <taxon>Mollusca</taxon>
        <taxon>Bivalvia</taxon>
        <taxon>Autobranchia</taxon>
        <taxon>Pteriomorphia</taxon>
        <taxon>Mytilida</taxon>
        <taxon>Mytiloidea</taxon>
        <taxon>Mytilidae</taxon>
        <taxon>Mytilinae</taxon>
        <taxon>Mytilus</taxon>
    </lineage>
</organism>